<protein>
    <submittedName>
        <fullName evidence="3">TerD-family protein</fullName>
    </submittedName>
</protein>
<evidence type="ECO:0000259" key="2">
    <source>
        <dbReference type="Pfam" id="PF02342"/>
    </source>
</evidence>
<evidence type="ECO:0000313" key="4">
    <source>
        <dbReference type="Proteomes" id="UP000292547"/>
    </source>
</evidence>
<dbReference type="OrthoDB" id="3851702at2"/>
<dbReference type="EMBL" id="CP032229">
    <property type="protein sequence ID" value="QBJ92701.1"/>
    <property type="molecule type" value="Genomic_DNA"/>
</dbReference>
<dbReference type="CDD" id="cd06974">
    <property type="entry name" value="TerD_like"/>
    <property type="match status" value="1"/>
</dbReference>
<proteinExistence type="inferred from homology"/>
<dbReference type="InterPro" id="IPR003325">
    <property type="entry name" value="TerD"/>
</dbReference>
<feature type="domain" description="TerD" evidence="2">
    <location>
        <begin position="5"/>
        <end position="162"/>
    </location>
</feature>
<dbReference type="PANTHER" id="PTHR32097">
    <property type="entry name" value="CAMP-BINDING PROTEIN 1-RELATED"/>
    <property type="match status" value="1"/>
</dbReference>
<dbReference type="RefSeq" id="WP_031183521.1">
    <property type="nucleotide sequence ID" value="NZ_CP032229.1"/>
</dbReference>
<dbReference type="Proteomes" id="UP000292547">
    <property type="component" value="Chromosome"/>
</dbReference>
<dbReference type="Pfam" id="PF02342">
    <property type="entry name" value="TerD"/>
    <property type="match status" value="1"/>
</dbReference>
<organism evidence="3 4">
    <name type="scientific">Streptomyces seoulensis</name>
    <dbReference type="NCBI Taxonomy" id="73044"/>
    <lineage>
        <taxon>Bacteria</taxon>
        <taxon>Bacillati</taxon>
        <taxon>Actinomycetota</taxon>
        <taxon>Actinomycetes</taxon>
        <taxon>Kitasatosporales</taxon>
        <taxon>Streptomycetaceae</taxon>
        <taxon>Streptomyces</taxon>
    </lineage>
</organism>
<dbReference type="GeneID" id="300101594"/>
<comment type="similarity">
    <text evidence="1">Belongs to the CAPAB/TerDEXZ family.</text>
</comment>
<reference evidence="3 4" key="1">
    <citation type="submission" date="2018-08" db="EMBL/GenBank/DDBJ databases">
        <title>The complete genome sequence of Streptomyces seoulensis, a pioneer strain for nickel superoxide dismutase discovery.</title>
        <authorList>
            <person name="Shin J."/>
            <person name="Lee J.-S."/>
            <person name="Lee E.-J."/>
            <person name="Youn H.-D."/>
        </authorList>
    </citation>
    <scope>NUCLEOTIDE SEQUENCE [LARGE SCALE GENOMIC DNA]</scope>
    <source>
        <strain evidence="3 4">KCTC 9819</strain>
    </source>
</reference>
<dbReference type="AlphaFoldDB" id="A0A4P6U131"/>
<evidence type="ECO:0000256" key="1">
    <source>
        <dbReference type="ARBA" id="ARBA00008775"/>
    </source>
</evidence>
<accession>A0A4P6U131</accession>
<name>A0A4P6U131_STRSO</name>
<dbReference type="STRING" id="73044.GCA_000725795_05439"/>
<dbReference type="KEGG" id="sseo:D0Z67_22055"/>
<gene>
    <name evidence="3" type="ORF">D0Z67_22055</name>
</gene>
<dbReference type="Gene3D" id="2.60.60.30">
    <property type="entry name" value="sav2460 like domains"/>
    <property type="match status" value="1"/>
</dbReference>
<keyword evidence="4" id="KW-1185">Reference proteome</keyword>
<evidence type="ECO:0000313" key="3">
    <source>
        <dbReference type="EMBL" id="QBJ92701.1"/>
    </source>
</evidence>
<dbReference type="InterPro" id="IPR051324">
    <property type="entry name" value="Stress/Tellurium_Resist"/>
</dbReference>
<sequence>MTGVSKGIREVEVALKWDPSPAGRPPSDLDVVAATFTAADAYGEPAYLVHFDSRSPDGTIFLNRDSPDGKGFGWDEVMKLELGRLDARYARVVVGVVIQQNQNRTTFASVLSPAVRVAEGYTTHFEADFTTAQDATAAVVAEFTRDASGEWAFHPGVHGFDEDPATFTRVMGSKRRT</sequence>
<dbReference type="PANTHER" id="PTHR32097:SF4">
    <property type="entry name" value="GENERAL STRESS PROTEIN 16U"/>
    <property type="match status" value="1"/>
</dbReference>